<dbReference type="GeneID" id="81596273"/>
<feature type="region of interest" description="Disordered" evidence="1">
    <location>
        <begin position="110"/>
        <end position="146"/>
    </location>
</feature>
<protein>
    <recommendedName>
        <fullName evidence="4">Aminoglycoside phosphotransferase domain-containing protein</fullName>
    </recommendedName>
</protein>
<reference evidence="2" key="1">
    <citation type="submission" date="2022-12" db="EMBL/GenBank/DDBJ databases">
        <authorList>
            <person name="Petersen C."/>
        </authorList>
    </citation>
    <scope>NUCLEOTIDE SEQUENCE</scope>
    <source>
        <strain evidence="2">IBT 16125</strain>
    </source>
</reference>
<keyword evidence="3" id="KW-1185">Reference proteome</keyword>
<accession>A0AAD6G6Y9</accession>
<dbReference type="Proteomes" id="UP001213681">
    <property type="component" value="Unassembled WGS sequence"/>
</dbReference>
<dbReference type="RefSeq" id="XP_056770137.1">
    <property type="nucleotide sequence ID" value="XM_056906030.1"/>
</dbReference>
<proteinExistence type="predicted"/>
<evidence type="ECO:0008006" key="4">
    <source>
        <dbReference type="Google" id="ProtNLM"/>
    </source>
</evidence>
<name>A0AAD6G6Y9_9EURO</name>
<organism evidence="2 3">
    <name type="scientific">Penicillium daleae</name>
    <dbReference type="NCBI Taxonomy" id="63821"/>
    <lineage>
        <taxon>Eukaryota</taxon>
        <taxon>Fungi</taxon>
        <taxon>Dikarya</taxon>
        <taxon>Ascomycota</taxon>
        <taxon>Pezizomycotina</taxon>
        <taxon>Eurotiomycetes</taxon>
        <taxon>Eurotiomycetidae</taxon>
        <taxon>Eurotiales</taxon>
        <taxon>Aspergillaceae</taxon>
        <taxon>Penicillium</taxon>
    </lineage>
</organism>
<dbReference type="EMBL" id="JAPVEA010000002">
    <property type="protein sequence ID" value="KAJ5461095.1"/>
    <property type="molecule type" value="Genomic_DNA"/>
</dbReference>
<dbReference type="AlphaFoldDB" id="A0AAD6G6Y9"/>
<gene>
    <name evidence="2" type="ORF">N7458_002647</name>
</gene>
<reference evidence="2" key="2">
    <citation type="journal article" date="2023" name="IMA Fungus">
        <title>Comparative genomic study of the Penicillium genus elucidates a diverse pangenome and 15 lateral gene transfer events.</title>
        <authorList>
            <person name="Petersen C."/>
            <person name="Sorensen T."/>
            <person name="Nielsen M.R."/>
            <person name="Sondergaard T.E."/>
            <person name="Sorensen J.L."/>
            <person name="Fitzpatrick D.A."/>
            <person name="Frisvad J.C."/>
            <person name="Nielsen K.L."/>
        </authorList>
    </citation>
    <scope>NUCLEOTIDE SEQUENCE</scope>
    <source>
        <strain evidence="2">IBT 16125</strain>
    </source>
</reference>
<comment type="caution">
    <text evidence="2">The sequence shown here is derived from an EMBL/GenBank/DDBJ whole genome shotgun (WGS) entry which is preliminary data.</text>
</comment>
<evidence type="ECO:0000313" key="3">
    <source>
        <dbReference type="Proteomes" id="UP001213681"/>
    </source>
</evidence>
<evidence type="ECO:0000256" key="1">
    <source>
        <dbReference type="SAM" id="MobiDB-lite"/>
    </source>
</evidence>
<sequence>MVSGMYFWGNHFDYDIARGPFRSSYDWLSSYIDIIVKDQTAAKEEAEDEEDEEDAAFALALAQRLIDLLPKIFPPLQHPPERSQGNITAVIDWECVSAMPVWMTTRMPKFLEGSDREEEPKRQEYADESAKGSDVPGDSEDDELDNEGKDGLYWIHVMEYEQTQLRRLYHASMSQLRPCWDAEVEDTALKQDFAGAVFRCGQCFSLKRIAQWVDVVERGGIP</sequence>
<feature type="compositionally biased region" description="Basic and acidic residues" evidence="1">
    <location>
        <begin position="112"/>
        <end position="131"/>
    </location>
</feature>
<evidence type="ECO:0000313" key="2">
    <source>
        <dbReference type="EMBL" id="KAJ5461095.1"/>
    </source>
</evidence>